<protein>
    <recommendedName>
        <fullName evidence="1">Tc1-like transposase DDE domain-containing protein</fullName>
    </recommendedName>
</protein>
<dbReference type="PANTHER" id="PTHR46564">
    <property type="entry name" value="TRANSPOSASE"/>
    <property type="match status" value="1"/>
</dbReference>
<keyword evidence="3" id="KW-1185">Reference proteome</keyword>
<dbReference type="Pfam" id="PF13358">
    <property type="entry name" value="DDE_3"/>
    <property type="match status" value="1"/>
</dbReference>
<gene>
    <name evidence="2" type="ORF">P3T76_010796</name>
</gene>
<dbReference type="InterPro" id="IPR038717">
    <property type="entry name" value="Tc1-like_DDE_dom"/>
</dbReference>
<dbReference type="Proteomes" id="UP001259832">
    <property type="component" value="Unassembled WGS sequence"/>
</dbReference>
<reference evidence="2" key="1">
    <citation type="submission" date="2023-08" db="EMBL/GenBank/DDBJ databases">
        <title>Reference Genome Resource for the Citrus Pathogen Phytophthora citrophthora.</title>
        <authorList>
            <person name="Moller H."/>
            <person name="Coetzee B."/>
            <person name="Rose L.J."/>
            <person name="Van Niekerk J.M."/>
        </authorList>
    </citation>
    <scope>NUCLEOTIDE SEQUENCE</scope>
    <source>
        <strain evidence="2">STE-U-9442</strain>
    </source>
</reference>
<evidence type="ECO:0000313" key="2">
    <source>
        <dbReference type="EMBL" id="KAK1935030.1"/>
    </source>
</evidence>
<evidence type="ECO:0000259" key="1">
    <source>
        <dbReference type="Pfam" id="PF13358"/>
    </source>
</evidence>
<dbReference type="EMBL" id="JASMQC010000024">
    <property type="protein sequence ID" value="KAK1935030.1"/>
    <property type="molecule type" value="Genomic_DNA"/>
</dbReference>
<dbReference type="Gene3D" id="3.30.420.10">
    <property type="entry name" value="Ribonuclease H-like superfamily/Ribonuclease H"/>
    <property type="match status" value="1"/>
</dbReference>
<dbReference type="InterPro" id="IPR036397">
    <property type="entry name" value="RNaseH_sf"/>
</dbReference>
<feature type="domain" description="Tc1-like transposase DDE" evidence="1">
    <location>
        <begin position="84"/>
        <end position="165"/>
    </location>
</feature>
<evidence type="ECO:0000313" key="3">
    <source>
        <dbReference type="Proteomes" id="UP001259832"/>
    </source>
</evidence>
<dbReference type="AlphaFoldDB" id="A0AAD9LFZ7"/>
<name>A0AAD9LFZ7_9STRA</name>
<comment type="caution">
    <text evidence="2">The sequence shown here is derived from an EMBL/GenBank/DDBJ whole genome shotgun (WGS) entry which is preliminary data.</text>
</comment>
<dbReference type="GO" id="GO:0003676">
    <property type="term" value="F:nucleic acid binding"/>
    <property type="evidence" value="ECO:0007669"/>
    <property type="project" value="InterPro"/>
</dbReference>
<sequence>MPVHVEHIMVLWEDNCLLGLDDLVDELQITFDVVVAPQTIHGALDAMCYTLKKIHSQPSETNSPRVKALRRQYVQYIIQTTYRLGTSDANAITTFVRELLDMLMDEGVSLFNVIIVCDNASIHTGVKEVAQLSDYVNVELKKLAPYSPMLNPIENVFSVFKSEVKWYLAADQTS</sequence>
<dbReference type="PANTHER" id="PTHR46564:SF1">
    <property type="entry name" value="TRANSPOSASE"/>
    <property type="match status" value="1"/>
</dbReference>
<proteinExistence type="predicted"/>
<organism evidence="2 3">
    <name type="scientific">Phytophthora citrophthora</name>
    <dbReference type="NCBI Taxonomy" id="4793"/>
    <lineage>
        <taxon>Eukaryota</taxon>
        <taxon>Sar</taxon>
        <taxon>Stramenopiles</taxon>
        <taxon>Oomycota</taxon>
        <taxon>Peronosporomycetes</taxon>
        <taxon>Peronosporales</taxon>
        <taxon>Peronosporaceae</taxon>
        <taxon>Phytophthora</taxon>
    </lineage>
</organism>
<accession>A0AAD9LFZ7</accession>